<dbReference type="InterPro" id="IPR004815">
    <property type="entry name" value="Lon_bac/euk-typ"/>
</dbReference>
<dbReference type="InterPro" id="IPR014721">
    <property type="entry name" value="Ribsml_uS5_D2-typ_fold_subgr"/>
</dbReference>
<dbReference type="Pfam" id="PF02190">
    <property type="entry name" value="LON_substr_bdg"/>
    <property type="match status" value="1"/>
</dbReference>
<evidence type="ECO:0000256" key="4">
    <source>
        <dbReference type="ARBA" id="ARBA00022741"/>
    </source>
</evidence>
<comment type="similarity">
    <text evidence="10 11 14 15">Belongs to the peptidase S16 family.</text>
</comment>
<gene>
    <name evidence="10 19" type="primary">lon</name>
    <name evidence="19" type="ORF">I8E28_10340</name>
</gene>
<dbReference type="InterPro" id="IPR054594">
    <property type="entry name" value="Lon_lid"/>
</dbReference>
<dbReference type="InterPro" id="IPR008269">
    <property type="entry name" value="Lon_proteolytic"/>
</dbReference>
<dbReference type="RefSeq" id="WP_200787943.1">
    <property type="nucleotide sequence ID" value="NZ_JAEDAO010000001.1"/>
</dbReference>
<dbReference type="InterPro" id="IPR020568">
    <property type="entry name" value="Ribosomal_Su5_D2-typ_SF"/>
</dbReference>
<dbReference type="InterPro" id="IPR027543">
    <property type="entry name" value="Lon_bac"/>
</dbReference>
<dbReference type="SMART" id="SM00464">
    <property type="entry name" value="LON"/>
    <property type="match status" value="1"/>
</dbReference>
<evidence type="ECO:0000259" key="17">
    <source>
        <dbReference type="PROSITE" id="PS51786"/>
    </source>
</evidence>
<dbReference type="FunFam" id="1.20.5.5270:FF:000002">
    <property type="entry name" value="Lon protease homolog"/>
    <property type="match status" value="1"/>
</dbReference>
<evidence type="ECO:0000256" key="13">
    <source>
        <dbReference type="PIRSR" id="PIRSR001174-2"/>
    </source>
</evidence>
<dbReference type="Gene3D" id="1.20.5.5270">
    <property type="match status" value="1"/>
</dbReference>
<keyword evidence="8 10" id="KW-0346">Stress response</keyword>
<dbReference type="EMBL" id="JAEDAO010000001">
    <property type="protein sequence ID" value="MBK0392991.1"/>
    <property type="molecule type" value="Genomic_DNA"/>
</dbReference>
<evidence type="ECO:0000259" key="18">
    <source>
        <dbReference type="PROSITE" id="PS51787"/>
    </source>
</evidence>
<dbReference type="Pfam" id="PF00004">
    <property type="entry name" value="AAA"/>
    <property type="match status" value="1"/>
</dbReference>
<dbReference type="GO" id="GO:0004176">
    <property type="term" value="F:ATP-dependent peptidase activity"/>
    <property type="evidence" value="ECO:0007669"/>
    <property type="project" value="UniProtKB-UniRule"/>
</dbReference>
<dbReference type="InterPro" id="IPR008268">
    <property type="entry name" value="Peptidase_S16_AS"/>
</dbReference>
<dbReference type="SUPFAM" id="SSF54211">
    <property type="entry name" value="Ribosomal protein S5 domain 2-like"/>
    <property type="match status" value="1"/>
</dbReference>
<dbReference type="GO" id="GO:0005737">
    <property type="term" value="C:cytoplasm"/>
    <property type="evidence" value="ECO:0007669"/>
    <property type="project" value="UniProtKB-SubCell"/>
</dbReference>
<dbReference type="PROSITE" id="PS51786">
    <property type="entry name" value="LON_PROTEOLYTIC"/>
    <property type="match status" value="1"/>
</dbReference>
<dbReference type="InterPro" id="IPR046336">
    <property type="entry name" value="Lon_prtase_N_sf"/>
</dbReference>
<feature type="domain" description="Lon N-terminal" evidence="18">
    <location>
        <begin position="14"/>
        <end position="209"/>
    </location>
</feature>
<dbReference type="GO" id="GO:0034605">
    <property type="term" value="P:cellular response to heat"/>
    <property type="evidence" value="ECO:0007669"/>
    <property type="project" value="UniProtKB-UniRule"/>
</dbReference>
<accession>A0A934Q1W8</accession>
<feature type="binding site" evidence="10 13">
    <location>
        <begin position="360"/>
        <end position="367"/>
    </location>
    <ligand>
        <name>ATP</name>
        <dbReference type="ChEBI" id="CHEBI:30616"/>
    </ligand>
</feature>
<sequence>MSGHVPLPSTPLELPLLPLRDVVVFPHMVIPLFVGRPKSIKALEAAMEAERRIMLVAQKAAAKDEPAVTDMFEVGCVSTILQMLKLPDGTVKVLVEGQQRARVAKIVDGESHFVATVSPVDPAEQESKTSEVEALRRAVMQQFDQYVKLNKKIPPEILTSISSIDDPGRLADTIAAHLPLKLDSKQIVLDLADIKGRLENLFEQIEREVDILNVDKRIRSRVKRQMEKNQRDFYLNEQVKAIQKELGEGEEGADIEEIEKKIKSAKMPKDALKKAEGELKKLKLMSPMSAEATVVRNYIDVLTGLPWSKRTKIKHDLAHAEDVLNEDHYGLEKVKDRILEYLAVQQRVDKVKAPILCLVGPPGVGKTSLGQSVAKATGRKYVRMALGGMRDEAEIRGHRRTYIGALPGKVLQSLSKVGTRNPLFLLDEIDKLGTDFRGDPSSALLEVLDPEQNHTFSDHYVEVDFDLSDVMFVATSNSMNIPPALLDRMEVIRLSGYTEDEKTNIAIKYLLPKQMKNNGVKESELEVTDDAIRDVVRYYTREAGVRSLERELSKICRKVVKGLQLKKLQPKVVVNEENLNDFLGVRKFSYGRAENQNQVGQVVGLAWTEVGGDLLTIEAALMPGKGNIQRTGSLGDVMKESVEAARTVVRSRSRRLGIKDEMFEKRDLHIHVPDGATPKDGPSAGAAMTTALVSALTGIPVRGDVAMTGEITLRGEVTAIGGLKEKLLAALRGGIKTVLIPEENTKDLQEIPENVKNGLEIVPVKWIDKVLEVALERQAEPLPEDEPQAAAPVVPAAGKGGADPAATGTSVTH</sequence>
<dbReference type="InterPro" id="IPR027417">
    <property type="entry name" value="P-loop_NTPase"/>
</dbReference>
<dbReference type="GO" id="GO:0043565">
    <property type="term" value="F:sequence-specific DNA binding"/>
    <property type="evidence" value="ECO:0007669"/>
    <property type="project" value="UniProtKB-UniRule"/>
</dbReference>
<dbReference type="PROSITE" id="PS01046">
    <property type="entry name" value="LON_SER"/>
    <property type="match status" value="1"/>
</dbReference>
<dbReference type="PROSITE" id="PS51787">
    <property type="entry name" value="LON_N"/>
    <property type="match status" value="1"/>
</dbReference>
<dbReference type="CDD" id="cd19500">
    <property type="entry name" value="RecA-like_Lon"/>
    <property type="match status" value="1"/>
</dbReference>
<evidence type="ECO:0000256" key="15">
    <source>
        <dbReference type="RuleBase" id="RU000591"/>
    </source>
</evidence>
<keyword evidence="6 10" id="KW-0720">Serine protease</keyword>
<evidence type="ECO:0000256" key="7">
    <source>
        <dbReference type="ARBA" id="ARBA00022840"/>
    </source>
</evidence>
<dbReference type="SMART" id="SM00382">
    <property type="entry name" value="AAA"/>
    <property type="match status" value="1"/>
</dbReference>
<feature type="region of interest" description="Disordered" evidence="16">
    <location>
        <begin position="780"/>
        <end position="813"/>
    </location>
</feature>
<dbReference type="PRINTS" id="PR00830">
    <property type="entry name" value="ENDOLAPTASE"/>
</dbReference>
<keyword evidence="5 10" id="KW-0378">Hydrolase</keyword>
<dbReference type="HAMAP" id="MF_01973">
    <property type="entry name" value="lon_bact"/>
    <property type="match status" value="1"/>
</dbReference>
<comment type="caution">
    <text evidence="19">The sequence shown here is derived from an EMBL/GenBank/DDBJ whole genome shotgun (WGS) entry which is preliminary data.</text>
</comment>
<protein>
    <recommendedName>
        <fullName evidence="10 11">Lon protease</fullName>
        <ecNumber evidence="10 11">3.4.21.53</ecNumber>
    </recommendedName>
    <alternativeName>
        <fullName evidence="10">ATP-dependent protease La</fullName>
    </alternativeName>
</protein>
<dbReference type="SUPFAM" id="SSF52540">
    <property type="entry name" value="P-loop containing nucleoside triphosphate hydrolases"/>
    <property type="match status" value="1"/>
</dbReference>
<dbReference type="Pfam" id="PF22667">
    <property type="entry name" value="Lon_lid"/>
    <property type="match status" value="1"/>
</dbReference>
<dbReference type="Gene3D" id="3.30.230.10">
    <property type="match status" value="1"/>
</dbReference>
<evidence type="ECO:0000313" key="20">
    <source>
        <dbReference type="Proteomes" id="UP000617041"/>
    </source>
</evidence>
<comment type="subcellular location">
    <subcellularLocation>
        <location evidence="1 10 11">Cytoplasm</location>
    </subcellularLocation>
</comment>
<evidence type="ECO:0000256" key="16">
    <source>
        <dbReference type="SAM" id="MobiDB-lite"/>
    </source>
</evidence>
<dbReference type="Pfam" id="PF05362">
    <property type="entry name" value="Lon_C"/>
    <property type="match status" value="1"/>
</dbReference>
<evidence type="ECO:0000256" key="6">
    <source>
        <dbReference type="ARBA" id="ARBA00022825"/>
    </source>
</evidence>
<evidence type="ECO:0000256" key="1">
    <source>
        <dbReference type="ARBA" id="ARBA00004496"/>
    </source>
</evidence>
<comment type="function">
    <text evidence="10">ATP-dependent serine protease that mediates the selective degradation of mutant and abnormal proteins as well as certain short-lived regulatory proteins. Required for cellular homeostasis and for survival from DNA damage and developmental changes induced by stress. Degrades polypeptides processively to yield small peptide fragments that are 5 to 10 amino acids long. Binds to DNA in a double-stranded, site-specific manner.</text>
</comment>
<dbReference type="NCBIfam" id="NF008053">
    <property type="entry name" value="PRK10787.1"/>
    <property type="match status" value="1"/>
</dbReference>
<evidence type="ECO:0000256" key="8">
    <source>
        <dbReference type="ARBA" id="ARBA00023016"/>
    </source>
</evidence>
<dbReference type="GO" id="GO:0006515">
    <property type="term" value="P:protein quality control for misfolded or incompletely synthesized proteins"/>
    <property type="evidence" value="ECO:0007669"/>
    <property type="project" value="UniProtKB-UniRule"/>
</dbReference>
<dbReference type="FunFam" id="3.40.50.300:FF:000021">
    <property type="entry name" value="Lon protease homolog"/>
    <property type="match status" value="1"/>
</dbReference>
<evidence type="ECO:0000256" key="11">
    <source>
        <dbReference type="PIRNR" id="PIRNR001174"/>
    </source>
</evidence>
<keyword evidence="20" id="KW-1185">Reference proteome</keyword>
<dbReference type="FunFam" id="2.30.130.40:FF:000001">
    <property type="entry name" value="Lon protease"/>
    <property type="match status" value="1"/>
</dbReference>
<keyword evidence="4 10" id="KW-0547">Nucleotide-binding</keyword>
<evidence type="ECO:0000256" key="3">
    <source>
        <dbReference type="ARBA" id="ARBA00022670"/>
    </source>
</evidence>
<evidence type="ECO:0000313" key="19">
    <source>
        <dbReference type="EMBL" id="MBK0392991.1"/>
    </source>
</evidence>
<keyword evidence="3 10" id="KW-0645">Protease</keyword>
<feature type="domain" description="Lon proteolytic" evidence="17">
    <location>
        <begin position="596"/>
        <end position="777"/>
    </location>
</feature>
<organism evidence="19 20">
    <name type="scientific">Ramlibacter algicola</name>
    <dbReference type="NCBI Taxonomy" id="2795217"/>
    <lineage>
        <taxon>Bacteria</taxon>
        <taxon>Pseudomonadati</taxon>
        <taxon>Pseudomonadota</taxon>
        <taxon>Betaproteobacteria</taxon>
        <taxon>Burkholderiales</taxon>
        <taxon>Comamonadaceae</taxon>
        <taxon>Ramlibacter</taxon>
    </lineage>
</organism>
<dbReference type="AlphaFoldDB" id="A0A934Q1W8"/>
<comment type="subunit">
    <text evidence="10 11">Homohexamer. Organized in a ring with a central cavity.</text>
</comment>
<evidence type="ECO:0000256" key="9">
    <source>
        <dbReference type="ARBA" id="ARBA00050665"/>
    </source>
</evidence>
<evidence type="ECO:0000256" key="14">
    <source>
        <dbReference type="PROSITE-ProRule" id="PRU01122"/>
    </source>
</evidence>
<name>A0A934Q1W8_9BURK</name>
<dbReference type="Gene3D" id="1.10.8.60">
    <property type="match status" value="1"/>
</dbReference>
<keyword evidence="7 10" id="KW-0067">ATP-binding</keyword>
<dbReference type="Gene3D" id="1.20.58.1480">
    <property type="match status" value="1"/>
</dbReference>
<comment type="induction">
    <text evidence="10">By heat shock.</text>
</comment>
<keyword evidence="2 10" id="KW-0963">Cytoplasm</keyword>
<evidence type="ECO:0000256" key="12">
    <source>
        <dbReference type="PIRSR" id="PIRSR001174-1"/>
    </source>
</evidence>
<dbReference type="PANTHER" id="PTHR10046">
    <property type="entry name" value="ATP DEPENDENT LON PROTEASE FAMILY MEMBER"/>
    <property type="match status" value="1"/>
</dbReference>
<comment type="catalytic activity">
    <reaction evidence="9 10 11 14">
        <text>Hydrolysis of proteins in presence of ATP.</text>
        <dbReference type="EC" id="3.4.21.53"/>
    </reaction>
</comment>
<dbReference type="Proteomes" id="UP000617041">
    <property type="component" value="Unassembled WGS sequence"/>
</dbReference>
<evidence type="ECO:0000256" key="2">
    <source>
        <dbReference type="ARBA" id="ARBA00022490"/>
    </source>
</evidence>
<evidence type="ECO:0000256" key="10">
    <source>
        <dbReference type="HAMAP-Rule" id="MF_01973"/>
    </source>
</evidence>
<feature type="compositionally biased region" description="Low complexity" evidence="16">
    <location>
        <begin position="788"/>
        <end position="813"/>
    </location>
</feature>
<dbReference type="Gene3D" id="2.30.130.40">
    <property type="entry name" value="LON domain-like"/>
    <property type="match status" value="1"/>
</dbReference>
<dbReference type="GO" id="GO:0004252">
    <property type="term" value="F:serine-type endopeptidase activity"/>
    <property type="evidence" value="ECO:0007669"/>
    <property type="project" value="UniProtKB-UniRule"/>
</dbReference>
<dbReference type="GO" id="GO:0016887">
    <property type="term" value="F:ATP hydrolysis activity"/>
    <property type="evidence" value="ECO:0007669"/>
    <property type="project" value="UniProtKB-UniRule"/>
</dbReference>
<proteinExistence type="evidence at transcript level"/>
<dbReference type="InterPro" id="IPR003959">
    <property type="entry name" value="ATPase_AAA_core"/>
</dbReference>
<dbReference type="Gene3D" id="3.40.50.300">
    <property type="entry name" value="P-loop containing nucleotide triphosphate hydrolases"/>
    <property type="match status" value="1"/>
</dbReference>
<dbReference type="InterPro" id="IPR027065">
    <property type="entry name" value="Lon_Prtase"/>
</dbReference>
<dbReference type="InterPro" id="IPR003111">
    <property type="entry name" value="Lon_prtase_N"/>
</dbReference>
<dbReference type="InterPro" id="IPR003593">
    <property type="entry name" value="AAA+_ATPase"/>
</dbReference>
<dbReference type="SUPFAM" id="SSF88697">
    <property type="entry name" value="PUA domain-like"/>
    <property type="match status" value="1"/>
</dbReference>
<dbReference type="GO" id="GO:0005524">
    <property type="term" value="F:ATP binding"/>
    <property type="evidence" value="ECO:0007669"/>
    <property type="project" value="UniProtKB-UniRule"/>
</dbReference>
<dbReference type="PIRSF" id="PIRSF001174">
    <property type="entry name" value="Lon_proteas"/>
    <property type="match status" value="1"/>
</dbReference>
<dbReference type="EC" id="3.4.21.53" evidence="10 11"/>
<evidence type="ECO:0000256" key="5">
    <source>
        <dbReference type="ARBA" id="ARBA00022801"/>
    </source>
</evidence>
<reference evidence="19" key="1">
    <citation type="submission" date="2020-12" db="EMBL/GenBank/DDBJ databases">
        <title>Ramlibacter sp. nov., isolated from a freshwater alga, Cryptomonas.</title>
        <authorList>
            <person name="Kim H.M."/>
            <person name="Jeon C.O."/>
        </authorList>
    </citation>
    <scope>NUCLEOTIDE SEQUENCE</scope>
    <source>
        <strain evidence="19">CrO1</strain>
    </source>
</reference>
<dbReference type="InterPro" id="IPR015947">
    <property type="entry name" value="PUA-like_sf"/>
</dbReference>
<dbReference type="NCBIfam" id="TIGR00763">
    <property type="entry name" value="lon"/>
    <property type="match status" value="1"/>
</dbReference>
<feature type="active site" evidence="10 12">
    <location>
        <position position="683"/>
    </location>
</feature>
<dbReference type="FunFam" id="3.30.230.10:FF:000010">
    <property type="entry name" value="Lon protease"/>
    <property type="match status" value="1"/>
</dbReference>
<feature type="active site" evidence="10 12">
    <location>
        <position position="726"/>
    </location>
</feature>